<dbReference type="Ensembl" id="ENSECRT00000018715.1">
    <property type="protein sequence ID" value="ENSECRP00000018344.1"/>
    <property type="gene ID" value="ENSECRG00000012261.1"/>
</dbReference>
<evidence type="ECO:0000256" key="5">
    <source>
        <dbReference type="ARBA" id="ARBA00046478"/>
    </source>
</evidence>
<protein>
    <recommendedName>
        <fullName evidence="2 6">Armadillo repeat-containing protein 1</fullName>
    </recommendedName>
</protein>
<name>A0A8C4SL78_ERPCA</name>
<organism evidence="7 8">
    <name type="scientific">Erpetoichthys calabaricus</name>
    <name type="common">Rope fish</name>
    <name type="synonym">Calamoichthys calabaricus</name>
    <dbReference type="NCBI Taxonomy" id="27687"/>
    <lineage>
        <taxon>Eukaryota</taxon>
        <taxon>Metazoa</taxon>
        <taxon>Chordata</taxon>
        <taxon>Craniata</taxon>
        <taxon>Vertebrata</taxon>
        <taxon>Euteleostomi</taxon>
        <taxon>Actinopterygii</taxon>
        <taxon>Polypteriformes</taxon>
        <taxon>Polypteridae</taxon>
        <taxon>Erpetoichthys</taxon>
    </lineage>
</organism>
<keyword evidence="3" id="KW-1000">Mitochondrion outer membrane</keyword>
<evidence type="ECO:0000256" key="4">
    <source>
        <dbReference type="ARBA" id="ARBA00023764"/>
    </source>
</evidence>
<dbReference type="GeneTree" id="ENSGT00940000164948"/>
<evidence type="ECO:0000313" key="8">
    <source>
        <dbReference type="Proteomes" id="UP000694620"/>
    </source>
</evidence>
<keyword evidence="3" id="KW-0496">Mitochondrion</keyword>
<comment type="subcellular location">
    <subcellularLocation>
        <location evidence="1">Mitochondrion outer membrane</location>
    </subcellularLocation>
</comment>
<evidence type="ECO:0000256" key="3">
    <source>
        <dbReference type="ARBA" id="ARBA00022787"/>
    </source>
</evidence>
<reference evidence="7" key="2">
    <citation type="submission" date="2025-08" db="UniProtKB">
        <authorList>
            <consortium name="Ensembl"/>
        </authorList>
    </citation>
    <scope>IDENTIFICATION</scope>
</reference>
<dbReference type="PIRSF" id="PIRSF013899">
    <property type="entry name" value="UCP013899"/>
    <property type="match status" value="1"/>
</dbReference>
<evidence type="ECO:0000313" key="7">
    <source>
        <dbReference type="Ensembl" id="ENSECRP00000018344.1"/>
    </source>
</evidence>
<evidence type="ECO:0000256" key="1">
    <source>
        <dbReference type="ARBA" id="ARBA00004294"/>
    </source>
</evidence>
<reference evidence="7" key="3">
    <citation type="submission" date="2025-09" db="UniProtKB">
        <authorList>
            <consortium name="Ensembl"/>
        </authorList>
    </citation>
    <scope>IDENTIFICATION</scope>
</reference>
<dbReference type="GO" id="GO:0046872">
    <property type="term" value="F:metal ion binding"/>
    <property type="evidence" value="ECO:0007669"/>
    <property type="project" value="InterPro"/>
</dbReference>
<sequence>MMDALTVVTQLRDLASKPHNQESILQDKACLSGLVLFLDHQDFQVVYCALQALRYLAEFHSSREQMKNELGMMVSLEKLTEQTDTIEEIPLLAKEVYNILNSPTAESLRTPEPPKRKMKQHFFINSSNKKAKSITLHIQGLDDKNHRGLCEEALLKVKGVISFTFQMALKRCTVRIRSDLPTECLGEAIAATKVLKAHQVVKNETGEEVYVPFGPAHAIIEENSFLPDYLPEEESPEKEVTTALARTGAKQEGAGGGGWLNAATNFLTKTFYW</sequence>
<keyword evidence="3" id="KW-0472">Membrane</keyword>
<dbReference type="Proteomes" id="UP000694620">
    <property type="component" value="Chromosome 15"/>
</dbReference>
<dbReference type="InterPro" id="IPR016617">
    <property type="entry name" value="ARMC1"/>
</dbReference>
<gene>
    <name evidence="7" type="primary">armc1l</name>
</gene>
<dbReference type="InterPro" id="IPR036163">
    <property type="entry name" value="HMA_dom_sf"/>
</dbReference>
<evidence type="ECO:0000256" key="6">
    <source>
        <dbReference type="PIRNR" id="PIRNR013899"/>
    </source>
</evidence>
<keyword evidence="8" id="KW-1185">Reference proteome</keyword>
<dbReference type="InterPro" id="IPR011989">
    <property type="entry name" value="ARM-like"/>
</dbReference>
<reference evidence="7" key="1">
    <citation type="submission" date="2021-06" db="EMBL/GenBank/DDBJ databases">
        <authorList>
            <consortium name="Wellcome Sanger Institute Data Sharing"/>
        </authorList>
    </citation>
    <scope>NUCLEOTIDE SEQUENCE [LARGE SCALE GENOMIC DNA]</scope>
</reference>
<dbReference type="InterPro" id="IPR016024">
    <property type="entry name" value="ARM-type_fold"/>
</dbReference>
<dbReference type="SUPFAM" id="SSF55008">
    <property type="entry name" value="HMA, heavy metal-associated domain"/>
    <property type="match status" value="1"/>
</dbReference>
<accession>A0A8C4SL78</accession>
<proteinExistence type="predicted"/>
<comment type="subunit">
    <text evidence="5">Interacts with mitochondrial contact site and cristae organizing system (MICOS) complex components IMMT/MIC60 and MICOS10/MIC10. Interacts with mitochondrial outer membrane sorting assembly machinery (SAM) complex components SAMM50 and MTX1.</text>
</comment>
<dbReference type="Gene3D" id="1.25.10.10">
    <property type="entry name" value="Leucine-rich Repeat Variant"/>
    <property type="match status" value="1"/>
</dbReference>
<dbReference type="PANTHER" id="PTHR46840">
    <property type="entry name" value="ARMADILLO REPEAT-CONTAINING PROTEIN 1"/>
    <property type="match status" value="1"/>
</dbReference>
<comment type="function">
    <text evidence="4">In association with mitochondrial contact site and cristae organizing system (MICOS) complex components and mitochondrial outer membrane sorting assembly machinery (SAM) complex components may regulate mitochondrial dynamics playing a role in determining mitochondrial length, distribution and motility.</text>
</comment>
<dbReference type="SUPFAM" id="SSF48371">
    <property type="entry name" value="ARM repeat"/>
    <property type="match status" value="1"/>
</dbReference>
<dbReference type="PANTHER" id="PTHR46840:SF3">
    <property type="entry name" value="ARMADILLO REPEAT-CONTAINING PROTEIN 1"/>
    <property type="match status" value="1"/>
</dbReference>
<dbReference type="GO" id="GO:0005741">
    <property type="term" value="C:mitochondrial outer membrane"/>
    <property type="evidence" value="ECO:0007669"/>
    <property type="project" value="UniProtKB-SubCell"/>
</dbReference>
<evidence type="ECO:0000256" key="2">
    <source>
        <dbReference type="ARBA" id="ARBA00013732"/>
    </source>
</evidence>
<dbReference type="AlphaFoldDB" id="A0A8C4SL78"/>